<dbReference type="InterPro" id="IPR033140">
    <property type="entry name" value="Lipase_GDXG_put_SER_AS"/>
</dbReference>
<dbReference type="AlphaFoldDB" id="A0A8H6SD49"/>
<feature type="domain" description="Alpha/beta hydrolase fold-3" evidence="4">
    <location>
        <begin position="164"/>
        <end position="383"/>
    </location>
</feature>
<proteinExistence type="inferred from homology"/>
<evidence type="ECO:0000256" key="2">
    <source>
        <dbReference type="ARBA" id="ARBA00022801"/>
    </source>
</evidence>
<dbReference type="GO" id="GO:0016787">
    <property type="term" value="F:hydrolase activity"/>
    <property type="evidence" value="ECO:0007669"/>
    <property type="project" value="UniProtKB-KW"/>
</dbReference>
<dbReference type="OrthoDB" id="2152029at2759"/>
<comment type="caution">
    <text evidence="5">The sequence shown here is derived from an EMBL/GenBank/DDBJ whole genome shotgun (WGS) entry which is preliminary data.</text>
</comment>
<dbReference type="EMBL" id="JACAZF010000008">
    <property type="protein sequence ID" value="KAF7297244.1"/>
    <property type="molecule type" value="Genomic_DNA"/>
</dbReference>
<accession>A0A8H6SD49</accession>
<dbReference type="GeneID" id="59348707"/>
<dbReference type="Pfam" id="PF07859">
    <property type="entry name" value="Abhydrolase_3"/>
    <property type="match status" value="1"/>
</dbReference>
<dbReference type="Proteomes" id="UP000636479">
    <property type="component" value="Unassembled WGS sequence"/>
</dbReference>
<dbReference type="PROSITE" id="PS01174">
    <property type="entry name" value="LIPASE_GDXG_SER"/>
    <property type="match status" value="1"/>
</dbReference>
<evidence type="ECO:0000313" key="5">
    <source>
        <dbReference type="EMBL" id="KAF7297244.1"/>
    </source>
</evidence>
<organism evidence="5 6">
    <name type="scientific">Mycena indigotica</name>
    <dbReference type="NCBI Taxonomy" id="2126181"/>
    <lineage>
        <taxon>Eukaryota</taxon>
        <taxon>Fungi</taxon>
        <taxon>Dikarya</taxon>
        <taxon>Basidiomycota</taxon>
        <taxon>Agaricomycotina</taxon>
        <taxon>Agaricomycetes</taxon>
        <taxon>Agaricomycetidae</taxon>
        <taxon>Agaricales</taxon>
        <taxon>Marasmiineae</taxon>
        <taxon>Mycenaceae</taxon>
        <taxon>Mycena</taxon>
    </lineage>
</organism>
<dbReference type="PANTHER" id="PTHR48081:SF31">
    <property type="entry name" value="STERYL ACETYL HYDROLASE MUG81-RELATED"/>
    <property type="match status" value="1"/>
</dbReference>
<sequence>MRHSSESLRYTHPYIKWRDRPREICFFFPLAEERYKVTPSNGHIQAFPFPMALQDKSQYGKLSLTQRLGLVGSLLSMPVKVLWSVLTTSHASYNKDRTLKRIIGDTVLRNLTSLSTPQLQMLFGTDQQIYATFTKSYKLPSTVDELGDDAKLYWIGPKRTERVMLFLHGGAFLLPAADFSLRFWRYVQVELEKKGVEVGFAYLEYTLAPYAAFPTPLKQASLAVNFLLDAGVKPSNLQIAGDSAGGNLAIQLISHILHPLPSVPRISLSSPIRGVYLISPWTSLSASSPSHKFNDGLDFLTFPTLSSWGAQILEGFPTEHRVFAEAITAPADWFAGAEGVFQRVLVTAGGAELLKDDIVAFHEVFKKHHSQTELVVQPNGLHEDMFLDFMLGEEKVGSLTPLTVEWLAAGFS</sequence>
<protein>
    <submittedName>
        <fullName evidence="5">Abhydrolase-3 domain-containing protein</fullName>
    </submittedName>
</protein>
<dbReference type="Gene3D" id="3.40.50.1820">
    <property type="entry name" value="alpha/beta hydrolase"/>
    <property type="match status" value="1"/>
</dbReference>
<dbReference type="RefSeq" id="XP_037217603.1">
    <property type="nucleotide sequence ID" value="XM_037366191.1"/>
</dbReference>
<dbReference type="InterPro" id="IPR050300">
    <property type="entry name" value="GDXG_lipolytic_enzyme"/>
</dbReference>
<dbReference type="InterPro" id="IPR013094">
    <property type="entry name" value="AB_hydrolase_3"/>
</dbReference>
<dbReference type="PANTHER" id="PTHR48081">
    <property type="entry name" value="AB HYDROLASE SUPERFAMILY PROTEIN C4A8.06C"/>
    <property type="match status" value="1"/>
</dbReference>
<keyword evidence="2 5" id="KW-0378">Hydrolase</keyword>
<name>A0A8H6SD49_9AGAR</name>
<dbReference type="SUPFAM" id="SSF53474">
    <property type="entry name" value="alpha/beta-Hydrolases"/>
    <property type="match status" value="1"/>
</dbReference>
<evidence type="ECO:0000256" key="3">
    <source>
        <dbReference type="PROSITE-ProRule" id="PRU10038"/>
    </source>
</evidence>
<feature type="active site" evidence="3">
    <location>
        <position position="243"/>
    </location>
</feature>
<dbReference type="InterPro" id="IPR029058">
    <property type="entry name" value="AB_hydrolase_fold"/>
</dbReference>
<evidence type="ECO:0000256" key="1">
    <source>
        <dbReference type="ARBA" id="ARBA00010515"/>
    </source>
</evidence>
<comment type="similarity">
    <text evidence="1">Belongs to the 'GDXG' lipolytic enzyme family.</text>
</comment>
<evidence type="ECO:0000313" key="6">
    <source>
        <dbReference type="Proteomes" id="UP000636479"/>
    </source>
</evidence>
<reference evidence="5" key="1">
    <citation type="submission" date="2020-05" db="EMBL/GenBank/DDBJ databases">
        <title>Mycena genomes resolve the evolution of fungal bioluminescence.</title>
        <authorList>
            <person name="Tsai I.J."/>
        </authorList>
    </citation>
    <scope>NUCLEOTIDE SEQUENCE</scope>
    <source>
        <strain evidence="5">171206Taipei</strain>
    </source>
</reference>
<evidence type="ECO:0000259" key="4">
    <source>
        <dbReference type="Pfam" id="PF07859"/>
    </source>
</evidence>
<gene>
    <name evidence="5" type="ORF">MIND_00957500</name>
</gene>
<keyword evidence="6" id="KW-1185">Reference proteome</keyword>